<evidence type="ECO:0000313" key="9">
    <source>
        <dbReference type="EMBL" id="AXJ00637.1"/>
    </source>
</evidence>
<dbReference type="InterPro" id="IPR001608">
    <property type="entry name" value="Ala_racemase_N"/>
</dbReference>
<proteinExistence type="inferred from homology"/>
<dbReference type="Gene3D" id="2.40.37.10">
    <property type="entry name" value="Lyase, Ornithine Decarboxylase, Chain A, domain 1"/>
    <property type="match status" value="1"/>
</dbReference>
<sequence length="366" mass="39866">MLNSTKTITAKDVATSYVEVSKSALQQNVRTLTELAGDRIKTMAIVKANAYGHGAAIVAEALEGKVTALGVATVEEAINLRKSGIIAPILVFAPVRKETVGDYKSFNLVATVGSFEELGMITPSMSFHLEFDTGMGRLGFYPEDWPEIRDFVTANMLKPSGIMTHFACADSPSHPMTIRQNAAFEDLLRTMDTFTRGKVIHASNSGGLLFYPQARYSMVRFGLSLYGYSPSPTYALPGLKPVLSWKTRICASRAIHAGATVSYEATWSAPEDGWLLVLPVGYADGIPRALSNQIVMRCNGQLLPQAGTVTMDYTMLFCRNYIGPGTEVTILGDEAMTADQWATLTDTIPYETLCGIHAKIERRLVV</sequence>
<organism evidence="9 10">
    <name type="scientific">Cyclonatronum proteinivorum</name>
    <dbReference type="NCBI Taxonomy" id="1457365"/>
    <lineage>
        <taxon>Bacteria</taxon>
        <taxon>Pseudomonadati</taxon>
        <taxon>Balneolota</taxon>
        <taxon>Balneolia</taxon>
        <taxon>Balneolales</taxon>
        <taxon>Cyclonatronaceae</taxon>
        <taxon>Cyclonatronum</taxon>
    </lineage>
</organism>
<dbReference type="NCBIfam" id="TIGR00492">
    <property type="entry name" value="alr"/>
    <property type="match status" value="1"/>
</dbReference>
<feature type="domain" description="Alanine racemase C-terminal" evidence="8">
    <location>
        <begin position="242"/>
        <end position="365"/>
    </location>
</feature>
<feature type="modified residue" description="N6-(pyridoxal phosphate)lysine" evidence="5 6">
    <location>
        <position position="47"/>
    </location>
</feature>
<evidence type="ECO:0000256" key="3">
    <source>
        <dbReference type="ARBA" id="ARBA00022898"/>
    </source>
</evidence>
<dbReference type="AlphaFoldDB" id="A0A345UJI5"/>
<feature type="binding site" evidence="5 7">
    <location>
        <position position="137"/>
    </location>
    <ligand>
        <name>substrate</name>
    </ligand>
</feature>
<dbReference type="RefSeq" id="WP_114983913.1">
    <property type="nucleotide sequence ID" value="NZ_CP027806.1"/>
</dbReference>
<feature type="active site" description="Proton acceptor; specific for D-alanine" evidence="5">
    <location>
        <position position="47"/>
    </location>
</feature>
<protein>
    <recommendedName>
        <fullName evidence="5">Alanine racemase</fullName>
        <ecNumber evidence="5">5.1.1.1</ecNumber>
    </recommendedName>
</protein>
<evidence type="ECO:0000256" key="5">
    <source>
        <dbReference type="HAMAP-Rule" id="MF_01201"/>
    </source>
</evidence>
<dbReference type="InterPro" id="IPR020622">
    <property type="entry name" value="Ala_racemase_pyridoxalP-BS"/>
</dbReference>
<dbReference type="FunFam" id="3.20.20.10:FF:000002">
    <property type="entry name" value="Alanine racemase"/>
    <property type="match status" value="1"/>
</dbReference>
<dbReference type="KEGG" id="cprv:CYPRO_1381"/>
<dbReference type="SMART" id="SM01005">
    <property type="entry name" value="Ala_racemase_C"/>
    <property type="match status" value="1"/>
</dbReference>
<dbReference type="Pfam" id="PF00842">
    <property type="entry name" value="Ala_racemase_C"/>
    <property type="match status" value="1"/>
</dbReference>
<evidence type="ECO:0000259" key="8">
    <source>
        <dbReference type="SMART" id="SM01005"/>
    </source>
</evidence>
<dbReference type="GO" id="GO:0005829">
    <property type="term" value="C:cytosol"/>
    <property type="evidence" value="ECO:0007669"/>
    <property type="project" value="TreeGrafter"/>
</dbReference>
<dbReference type="CDD" id="cd00430">
    <property type="entry name" value="PLPDE_III_AR"/>
    <property type="match status" value="1"/>
</dbReference>
<dbReference type="GO" id="GO:0008784">
    <property type="term" value="F:alanine racemase activity"/>
    <property type="evidence" value="ECO:0007669"/>
    <property type="project" value="UniProtKB-UniRule"/>
</dbReference>
<dbReference type="GO" id="GO:0030170">
    <property type="term" value="F:pyridoxal phosphate binding"/>
    <property type="evidence" value="ECO:0007669"/>
    <property type="project" value="UniProtKB-UniRule"/>
</dbReference>
<comment type="similarity">
    <text evidence="5">Belongs to the alanine racemase family.</text>
</comment>
<dbReference type="UniPathway" id="UPA00042">
    <property type="reaction ID" value="UER00497"/>
</dbReference>
<evidence type="ECO:0000256" key="1">
    <source>
        <dbReference type="ARBA" id="ARBA00000316"/>
    </source>
</evidence>
<dbReference type="PANTHER" id="PTHR30511:SF0">
    <property type="entry name" value="ALANINE RACEMASE, CATABOLIC-RELATED"/>
    <property type="match status" value="1"/>
</dbReference>
<gene>
    <name evidence="9" type="ORF">CYPRO_1381</name>
</gene>
<feature type="active site" description="Proton acceptor; specific for L-alanine" evidence="5">
    <location>
        <position position="263"/>
    </location>
</feature>
<dbReference type="HAMAP" id="MF_01201">
    <property type="entry name" value="Ala_racemase"/>
    <property type="match status" value="1"/>
</dbReference>
<dbReference type="SUPFAM" id="SSF50621">
    <property type="entry name" value="Alanine racemase C-terminal domain-like"/>
    <property type="match status" value="1"/>
</dbReference>
<dbReference type="Proteomes" id="UP000254808">
    <property type="component" value="Chromosome"/>
</dbReference>
<keyword evidence="10" id="KW-1185">Reference proteome</keyword>
<accession>A0A345UJI5</accession>
<comment type="function">
    <text evidence="5">Catalyzes the interconversion of L-alanine and D-alanine. May also act on other amino acids.</text>
</comment>
<evidence type="ECO:0000256" key="2">
    <source>
        <dbReference type="ARBA" id="ARBA00001933"/>
    </source>
</evidence>
<dbReference type="GO" id="GO:0030632">
    <property type="term" value="P:D-alanine biosynthetic process"/>
    <property type="evidence" value="ECO:0007669"/>
    <property type="project" value="UniProtKB-UniRule"/>
</dbReference>
<dbReference type="OrthoDB" id="9801978at2"/>
<evidence type="ECO:0000256" key="4">
    <source>
        <dbReference type="ARBA" id="ARBA00023235"/>
    </source>
</evidence>
<comment type="cofactor">
    <cofactor evidence="2 5 6">
        <name>pyridoxal 5'-phosphate</name>
        <dbReference type="ChEBI" id="CHEBI:597326"/>
    </cofactor>
</comment>
<dbReference type="PROSITE" id="PS00395">
    <property type="entry name" value="ALANINE_RACEMASE"/>
    <property type="match status" value="1"/>
</dbReference>
<dbReference type="Pfam" id="PF01168">
    <property type="entry name" value="Ala_racemase_N"/>
    <property type="match status" value="1"/>
</dbReference>
<dbReference type="InterPro" id="IPR009006">
    <property type="entry name" value="Ala_racemase/Decarboxylase_C"/>
</dbReference>
<name>A0A345UJI5_9BACT</name>
<keyword evidence="4 5" id="KW-0413">Isomerase</keyword>
<evidence type="ECO:0000256" key="6">
    <source>
        <dbReference type="PIRSR" id="PIRSR600821-50"/>
    </source>
</evidence>
<dbReference type="EMBL" id="CP027806">
    <property type="protein sequence ID" value="AXJ00637.1"/>
    <property type="molecule type" value="Genomic_DNA"/>
</dbReference>
<dbReference type="InterPro" id="IPR029066">
    <property type="entry name" value="PLP-binding_barrel"/>
</dbReference>
<dbReference type="EC" id="5.1.1.1" evidence="5"/>
<feature type="binding site" evidence="5 7">
    <location>
        <position position="311"/>
    </location>
    <ligand>
        <name>substrate</name>
    </ligand>
</feature>
<dbReference type="PRINTS" id="PR00992">
    <property type="entry name" value="ALARACEMASE"/>
</dbReference>
<dbReference type="PANTHER" id="PTHR30511">
    <property type="entry name" value="ALANINE RACEMASE"/>
    <property type="match status" value="1"/>
</dbReference>
<keyword evidence="3 5" id="KW-0663">Pyridoxal phosphate</keyword>
<evidence type="ECO:0000313" key="10">
    <source>
        <dbReference type="Proteomes" id="UP000254808"/>
    </source>
</evidence>
<dbReference type="InterPro" id="IPR000821">
    <property type="entry name" value="Ala_racemase"/>
</dbReference>
<dbReference type="Gene3D" id="3.20.20.10">
    <property type="entry name" value="Alanine racemase"/>
    <property type="match status" value="1"/>
</dbReference>
<dbReference type="SUPFAM" id="SSF51419">
    <property type="entry name" value="PLP-binding barrel"/>
    <property type="match status" value="1"/>
</dbReference>
<reference evidence="9 10" key="1">
    <citation type="submission" date="2018-03" db="EMBL/GenBank/DDBJ databases">
        <title>Phenotypic and genomic properties of Cyclonatronum proteinivorum gen. nov., sp. nov., a haloalkaliphilic bacteroidete from soda lakes possessing Na+-translocating rhodopsin.</title>
        <authorList>
            <person name="Toshchakov S.V."/>
            <person name="Korzhenkov A."/>
            <person name="Samarov N.I."/>
            <person name="Kublanov I.V."/>
            <person name="Muntyan M.S."/>
            <person name="Sorokin D.Y."/>
        </authorList>
    </citation>
    <scope>NUCLEOTIDE SEQUENCE [LARGE SCALE GENOMIC DNA]</scope>
    <source>
        <strain evidence="9 10">Omega</strain>
    </source>
</reference>
<comment type="pathway">
    <text evidence="5">Amino-acid biosynthesis; D-alanine biosynthesis; D-alanine from L-alanine: step 1/1.</text>
</comment>
<dbReference type="InterPro" id="IPR011079">
    <property type="entry name" value="Ala_racemase_C"/>
</dbReference>
<evidence type="ECO:0000256" key="7">
    <source>
        <dbReference type="PIRSR" id="PIRSR600821-52"/>
    </source>
</evidence>
<comment type="catalytic activity">
    <reaction evidence="1 5">
        <text>L-alanine = D-alanine</text>
        <dbReference type="Rhea" id="RHEA:20249"/>
        <dbReference type="ChEBI" id="CHEBI:57416"/>
        <dbReference type="ChEBI" id="CHEBI:57972"/>
        <dbReference type="EC" id="5.1.1.1"/>
    </reaction>
</comment>